<feature type="domain" description="Aspartate/glutamate/uridylate kinase" evidence="13">
    <location>
        <begin position="5"/>
        <end position="232"/>
    </location>
</feature>
<dbReference type="Proteomes" id="UP000183815">
    <property type="component" value="Unassembled WGS sequence"/>
</dbReference>
<feature type="binding site" evidence="11">
    <location>
        <begin position="9"/>
        <end position="13"/>
    </location>
    <ligand>
        <name>ATP</name>
        <dbReference type="ChEBI" id="CHEBI:30616"/>
    </ligand>
</feature>
<feature type="binding site" evidence="11">
    <location>
        <position position="155"/>
    </location>
    <ligand>
        <name>substrate</name>
    </ligand>
</feature>
<dbReference type="InterPro" id="IPR024192">
    <property type="entry name" value="Fosfomycin_R_FomA-type"/>
</dbReference>
<name>A0A1J5TG48_9ARCH</name>
<keyword evidence="4 10" id="KW-0808">Transferase</keyword>
<dbReference type="Pfam" id="PF00696">
    <property type="entry name" value="AA_kinase"/>
    <property type="match status" value="1"/>
</dbReference>
<dbReference type="GO" id="GO:0005829">
    <property type="term" value="C:cytosol"/>
    <property type="evidence" value="ECO:0007669"/>
    <property type="project" value="TreeGrafter"/>
</dbReference>
<proteinExistence type="inferred from homology"/>
<evidence type="ECO:0000256" key="10">
    <source>
        <dbReference type="PIRNR" id="PIRNR016496"/>
    </source>
</evidence>
<dbReference type="SUPFAM" id="SSF53633">
    <property type="entry name" value="Carbamate kinase-like"/>
    <property type="match status" value="1"/>
</dbReference>
<evidence type="ECO:0000259" key="13">
    <source>
        <dbReference type="Pfam" id="PF00696"/>
    </source>
</evidence>
<dbReference type="EMBL" id="MIYU01000017">
    <property type="protein sequence ID" value="OIR15152.1"/>
    <property type="molecule type" value="Genomic_DNA"/>
</dbReference>
<dbReference type="AlphaFoldDB" id="A0A1J5TG48"/>
<dbReference type="PANTHER" id="PTHR43654:SF1">
    <property type="entry name" value="ISOPENTENYL PHOSPHATE KINASE"/>
    <property type="match status" value="1"/>
</dbReference>
<dbReference type="GO" id="GO:0102043">
    <property type="term" value="F:isopentenyl phosphate kinase activity"/>
    <property type="evidence" value="ECO:0007669"/>
    <property type="project" value="UniProtKB-EC"/>
</dbReference>
<accession>A0A1J5TG48</accession>
<reference evidence="14 15" key="1">
    <citation type="submission" date="2016-08" db="EMBL/GenBank/DDBJ databases">
        <title>New Insights into Marine Group III Euryarchaeota, from dark to light.</title>
        <authorList>
            <person name="Haro-Moreno J.M."/>
            <person name="Rodriguez-Valera F."/>
            <person name="Lopez-Garcia P."/>
            <person name="Moreira D."/>
            <person name="Martin-Cuadrado A.B."/>
        </authorList>
    </citation>
    <scope>NUCLEOTIDE SEQUENCE [LARGE SCALE GENOMIC DNA]</scope>
    <source>
        <strain evidence="14">CG-Bathy1</strain>
    </source>
</reference>
<dbReference type="Gene3D" id="3.40.1160.10">
    <property type="entry name" value="Acetylglutamate kinase-like"/>
    <property type="match status" value="1"/>
</dbReference>
<dbReference type="EC" id="2.7.4.26" evidence="2 10"/>
<evidence type="ECO:0000256" key="8">
    <source>
        <dbReference type="ARBA" id="ARBA00023229"/>
    </source>
</evidence>
<evidence type="ECO:0000256" key="4">
    <source>
        <dbReference type="ARBA" id="ARBA00022679"/>
    </source>
</evidence>
<evidence type="ECO:0000256" key="7">
    <source>
        <dbReference type="ARBA" id="ARBA00022840"/>
    </source>
</evidence>
<feature type="binding site" evidence="11">
    <location>
        <position position="55"/>
    </location>
    <ligand>
        <name>substrate</name>
    </ligand>
</feature>
<evidence type="ECO:0000256" key="9">
    <source>
        <dbReference type="ARBA" id="ARBA00049063"/>
    </source>
</evidence>
<dbReference type="GO" id="GO:0005524">
    <property type="term" value="F:ATP binding"/>
    <property type="evidence" value="ECO:0007669"/>
    <property type="project" value="UniProtKB-KW"/>
</dbReference>
<keyword evidence="8" id="KW-0414">Isoprene biosynthesis</keyword>
<sequence length="260" mass="29004">MKNNLVLVKWGGSLITVKDSPDPTPRMSVITDLAKKLSSLRMKTILIHGAGSFGHPLASEHSLADGQTRSRRQMEAVSETIDRIKQLNKIVCNRLSLAGLEPKPILPSKTMITMNDNLIDWPEEGFQSLLDENKLPVSCGDVVGDSTKGFSILSGDTLMVEFARYFKPAKTIFVVNHPGVMDRDPEEEGAELVPLIDRKMRKKMLRRKWRLFGRDVTGGMKFKLESAAEISKYSECWILGQSGFPSSLDEKIIGTRITND</sequence>
<dbReference type="InterPro" id="IPR036393">
    <property type="entry name" value="AceGlu_kinase-like_sf"/>
</dbReference>
<comment type="function">
    <text evidence="10">Catalyzes the formation of isopentenyl diphosphate (IPP), the building block of all isoprenoids.</text>
</comment>
<feature type="site" description="Transition state stabilizer" evidence="12">
    <location>
        <position position="18"/>
    </location>
</feature>
<evidence type="ECO:0000256" key="6">
    <source>
        <dbReference type="ARBA" id="ARBA00022777"/>
    </source>
</evidence>
<feature type="binding site" evidence="11">
    <location>
        <position position="51"/>
    </location>
    <ligand>
        <name>ATP</name>
        <dbReference type="ChEBI" id="CHEBI:30616"/>
    </ligand>
</feature>
<feature type="binding site" evidence="11">
    <location>
        <position position="223"/>
    </location>
    <ligand>
        <name>ATP</name>
        <dbReference type="ChEBI" id="CHEBI:30616"/>
    </ligand>
</feature>
<feature type="binding site" evidence="11">
    <location>
        <position position="50"/>
    </location>
    <ligand>
        <name>substrate</name>
    </ligand>
</feature>
<dbReference type="GO" id="GO:0016301">
    <property type="term" value="F:kinase activity"/>
    <property type="evidence" value="ECO:0007669"/>
    <property type="project" value="UniProtKB-KW"/>
</dbReference>
<evidence type="ECO:0000313" key="14">
    <source>
        <dbReference type="EMBL" id="OIR15152.1"/>
    </source>
</evidence>
<dbReference type="NCBIfam" id="NF040647">
    <property type="entry name" value="IPPK_Arch"/>
    <property type="match status" value="1"/>
</dbReference>
<keyword evidence="7 10" id="KW-0067">ATP-binding</keyword>
<feature type="binding site" evidence="11">
    <location>
        <position position="219"/>
    </location>
    <ligand>
        <name>ATP</name>
        <dbReference type="ChEBI" id="CHEBI:30616"/>
    </ligand>
</feature>
<evidence type="ECO:0000256" key="11">
    <source>
        <dbReference type="PIRSR" id="PIRSR016496-1"/>
    </source>
</evidence>
<comment type="catalytic activity">
    <reaction evidence="9 10">
        <text>isopentenyl phosphate + ATP = isopentenyl diphosphate + ADP</text>
        <dbReference type="Rhea" id="RHEA:33963"/>
        <dbReference type="ChEBI" id="CHEBI:30616"/>
        <dbReference type="ChEBI" id="CHEBI:65078"/>
        <dbReference type="ChEBI" id="CHEBI:128769"/>
        <dbReference type="ChEBI" id="CHEBI:456216"/>
        <dbReference type="EC" id="2.7.4.26"/>
    </reaction>
</comment>
<keyword evidence="6 10" id="KW-0418">Kinase</keyword>
<dbReference type="PIRSF" id="PIRSF016496">
    <property type="entry name" value="Kin_FomA"/>
    <property type="match status" value="1"/>
</dbReference>
<gene>
    <name evidence="14" type="ORF">BEU04_02165</name>
</gene>
<evidence type="ECO:0000256" key="1">
    <source>
        <dbReference type="ARBA" id="ARBA00010540"/>
    </source>
</evidence>
<comment type="subunit">
    <text evidence="10">Homodimer.</text>
</comment>
<organism evidence="14 15">
    <name type="scientific">Marine Group III euryarchaeote CG-Bathy1</name>
    <dbReference type="NCBI Taxonomy" id="1889001"/>
    <lineage>
        <taxon>Archaea</taxon>
        <taxon>Methanobacteriati</taxon>
        <taxon>Thermoplasmatota</taxon>
        <taxon>Thermoplasmata</taxon>
        <taxon>Candidatus Thermoprofundales</taxon>
    </lineage>
</organism>
<comment type="similarity">
    <text evidence="1 10">Belongs to the isopentenyl phosphate kinase family.</text>
</comment>
<evidence type="ECO:0000313" key="15">
    <source>
        <dbReference type="Proteomes" id="UP000183815"/>
    </source>
</evidence>
<dbReference type="PANTHER" id="PTHR43654">
    <property type="entry name" value="GLUTAMATE 5-KINASE"/>
    <property type="match status" value="1"/>
</dbReference>
<comment type="caution">
    <text evidence="14">The sequence shown here is derived from an EMBL/GenBank/DDBJ whole genome shotgun (WGS) entry which is preliminary data.</text>
</comment>
<protein>
    <recommendedName>
        <fullName evidence="3 10">Isopentenyl phosphate kinase</fullName>
        <shortName evidence="10">IPK</shortName>
        <ecNumber evidence="2 10">2.7.4.26</ecNumber>
    </recommendedName>
</protein>
<dbReference type="InterPro" id="IPR001048">
    <property type="entry name" value="Asp/Glu/Uridylate_kinase"/>
</dbReference>
<evidence type="ECO:0000256" key="3">
    <source>
        <dbReference type="ARBA" id="ARBA00017267"/>
    </source>
</evidence>
<evidence type="ECO:0000256" key="12">
    <source>
        <dbReference type="PIRSR" id="PIRSR016496-2"/>
    </source>
</evidence>
<evidence type="ECO:0000256" key="5">
    <source>
        <dbReference type="ARBA" id="ARBA00022741"/>
    </source>
</evidence>
<evidence type="ECO:0000256" key="2">
    <source>
        <dbReference type="ARBA" id="ARBA00012908"/>
    </source>
</evidence>
<dbReference type="GO" id="GO:0016114">
    <property type="term" value="P:terpenoid biosynthetic process"/>
    <property type="evidence" value="ECO:0007669"/>
    <property type="project" value="TreeGrafter"/>
</dbReference>
<keyword evidence="5 10" id="KW-0547">Nucleotide-binding</keyword>